<evidence type="ECO:0000256" key="2">
    <source>
        <dbReference type="ARBA" id="ARBA00022980"/>
    </source>
</evidence>
<dbReference type="Gene3D" id="2.30.30.30">
    <property type="match status" value="1"/>
</dbReference>
<dbReference type="GO" id="GO:0003735">
    <property type="term" value="F:structural constituent of ribosome"/>
    <property type="evidence" value="ECO:0007669"/>
    <property type="project" value="InterPro"/>
</dbReference>
<evidence type="ECO:0000259" key="6">
    <source>
        <dbReference type="SMART" id="SM01382"/>
    </source>
</evidence>
<feature type="domain" description="Large ribosomal subunit protein uL2 RNA-binding" evidence="7">
    <location>
        <begin position="13"/>
        <end position="89"/>
    </location>
</feature>
<dbReference type="InterPro" id="IPR022666">
    <property type="entry name" value="Ribosomal_uL2_RNA-bd_dom"/>
</dbReference>
<dbReference type="Gene3D" id="2.40.50.140">
    <property type="entry name" value="Nucleic acid-binding proteins"/>
    <property type="match status" value="1"/>
</dbReference>
<dbReference type="InterPro" id="IPR008991">
    <property type="entry name" value="Translation_prot_SH3-like_sf"/>
</dbReference>
<reference evidence="8 9" key="1">
    <citation type="journal article" date="2016" name="Nat. Commun.">
        <title>Thousands of microbial genomes shed light on interconnected biogeochemical processes in an aquifer system.</title>
        <authorList>
            <person name="Anantharaman K."/>
            <person name="Brown C.T."/>
            <person name="Hug L.A."/>
            <person name="Sharon I."/>
            <person name="Castelle C.J."/>
            <person name="Probst A.J."/>
            <person name="Thomas B.C."/>
            <person name="Singh A."/>
            <person name="Wilkins M.J."/>
            <person name="Karaoz U."/>
            <person name="Brodie E.L."/>
            <person name="Williams K.H."/>
            <person name="Hubbard S.S."/>
            <person name="Banfield J.F."/>
        </authorList>
    </citation>
    <scope>NUCLEOTIDE SEQUENCE [LARGE SCALE GENOMIC DNA]</scope>
</reference>
<evidence type="ECO:0000313" key="8">
    <source>
        <dbReference type="EMBL" id="OGM10601.1"/>
    </source>
</evidence>
<dbReference type="AlphaFoldDB" id="A0A1F7X6J0"/>
<sequence>MRHLIKILPKKSGRGFGGTVTVRHQGGRVKRFLREIDFKRDKLGIWGKVERLEYDPNRNVKIALILYEDGERRYILAPLGLVEGQKVIASAKAPLEAGNALALKNITTGTIIHNIEIMPGKGGQLVRGAGSAAVLMAKEKDFVLVKLPSGEVKKFNPDSLATIGQVGSIEARNINLRKAGRKRLMGIRPTVRGTAQHPASHPHGGGEGRSGVGLKYPKTPYGKPAVGKTRKRSKYSNKLIVKGRKRGR</sequence>
<evidence type="ECO:0000259" key="7">
    <source>
        <dbReference type="SMART" id="SM01383"/>
    </source>
</evidence>
<dbReference type="SUPFAM" id="SSF50104">
    <property type="entry name" value="Translation proteins SH3-like domain"/>
    <property type="match status" value="1"/>
</dbReference>
<dbReference type="EMBL" id="MGFQ01000005">
    <property type="protein sequence ID" value="OGM10601.1"/>
    <property type="molecule type" value="Genomic_DNA"/>
</dbReference>
<comment type="caution">
    <text evidence="8">The sequence shown here is derived from an EMBL/GenBank/DDBJ whole genome shotgun (WGS) entry which is preliminary data.</text>
</comment>
<comment type="similarity">
    <text evidence="1">Belongs to the universal ribosomal protein uL2 family.</text>
</comment>
<keyword evidence="3" id="KW-0687">Ribonucleoprotein</keyword>
<accession>A0A1F7X6J0</accession>
<dbReference type="PANTHER" id="PTHR13691">
    <property type="entry name" value="RIBOSOMAL PROTEIN L2"/>
    <property type="match status" value="1"/>
</dbReference>
<dbReference type="GO" id="GO:0016740">
    <property type="term" value="F:transferase activity"/>
    <property type="evidence" value="ECO:0007669"/>
    <property type="project" value="InterPro"/>
</dbReference>
<feature type="domain" description="Large ribosomal subunit protein uL2 C-terminal" evidence="6">
    <location>
        <begin position="95"/>
        <end position="224"/>
    </location>
</feature>
<protein>
    <recommendedName>
        <fullName evidence="4">50S ribosomal protein L2</fullName>
    </recommendedName>
</protein>
<dbReference type="Proteomes" id="UP000176939">
    <property type="component" value="Unassembled WGS sequence"/>
</dbReference>
<dbReference type="Pfam" id="PF03947">
    <property type="entry name" value="Ribosomal_L2_C"/>
    <property type="match status" value="1"/>
</dbReference>
<dbReference type="SUPFAM" id="SSF50249">
    <property type="entry name" value="Nucleic acid-binding proteins"/>
    <property type="match status" value="1"/>
</dbReference>
<dbReference type="GO" id="GO:0006412">
    <property type="term" value="P:translation"/>
    <property type="evidence" value="ECO:0007669"/>
    <property type="project" value="InterPro"/>
</dbReference>
<organism evidence="8 9">
    <name type="scientific">Candidatus Woesebacteria bacterium RBG_13_36_22</name>
    <dbReference type="NCBI Taxonomy" id="1802478"/>
    <lineage>
        <taxon>Bacteria</taxon>
        <taxon>Candidatus Woeseibacteriota</taxon>
    </lineage>
</organism>
<dbReference type="Pfam" id="PF00181">
    <property type="entry name" value="Ribosomal_L2_N"/>
    <property type="match status" value="1"/>
</dbReference>
<evidence type="ECO:0000256" key="5">
    <source>
        <dbReference type="SAM" id="MobiDB-lite"/>
    </source>
</evidence>
<evidence type="ECO:0000256" key="4">
    <source>
        <dbReference type="ARBA" id="ARBA00035459"/>
    </source>
</evidence>
<gene>
    <name evidence="8" type="ORF">A2Z67_04375</name>
</gene>
<dbReference type="NCBIfam" id="TIGR01171">
    <property type="entry name" value="rplB_bact"/>
    <property type="match status" value="1"/>
</dbReference>
<dbReference type="InterPro" id="IPR022669">
    <property type="entry name" value="Ribosomal_uL2_C"/>
</dbReference>
<name>A0A1F7X6J0_9BACT</name>
<feature type="compositionally biased region" description="Basic residues" evidence="5">
    <location>
        <begin position="228"/>
        <end position="248"/>
    </location>
</feature>
<feature type="region of interest" description="Disordered" evidence="5">
    <location>
        <begin position="192"/>
        <end position="248"/>
    </location>
</feature>
<evidence type="ECO:0000313" key="9">
    <source>
        <dbReference type="Proteomes" id="UP000176939"/>
    </source>
</evidence>
<dbReference type="PIRSF" id="PIRSF002158">
    <property type="entry name" value="Ribosomal_L2"/>
    <property type="match status" value="1"/>
</dbReference>
<proteinExistence type="inferred from homology"/>
<dbReference type="SMART" id="SM01383">
    <property type="entry name" value="Ribosomal_L2"/>
    <property type="match status" value="1"/>
</dbReference>
<dbReference type="SMART" id="SM01382">
    <property type="entry name" value="Ribosomal_L2_C"/>
    <property type="match status" value="1"/>
</dbReference>
<dbReference type="InterPro" id="IPR014722">
    <property type="entry name" value="Rib_uL2_dom2"/>
</dbReference>
<evidence type="ECO:0000256" key="3">
    <source>
        <dbReference type="ARBA" id="ARBA00023274"/>
    </source>
</evidence>
<dbReference type="FunFam" id="2.30.30.30:FF:000001">
    <property type="entry name" value="50S ribosomal protein L2"/>
    <property type="match status" value="1"/>
</dbReference>
<dbReference type="Gene3D" id="4.10.950.10">
    <property type="entry name" value="Ribosomal protein L2, domain 3"/>
    <property type="match status" value="1"/>
</dbReference>
<keyword evidence="2 8" id="KW-0689">Ribosomal protein</keyword>
<dbReference type="InterPro" id="IPR002171">
    <property type="entry name" value="Ribosomal_uL2"/>
</dbReference>
<dbReference type="GO" id="GO:0003723">
    <property type="term" value="F:RNA binding"/>
    <property type="evidence" value="ECO:0007669"/>
    <property type="project" value="InterPro"/>
</dbReference>
<dbReference type="PANTHER" id="PTHR13691:SF5">
    <property type="entry name" value="LARGE RIBOSOMAL SUBUNIT PROTEIN UL2M"/>
    <property type="match status" value="1"/>
</dbReference>
<dbReference type="GO" id="GO:0015934">
    <property type="term" value="C:large ribosomal subunit"/>
    <property type="evidence" value="ECO:0007669"/>
    <property type="project" value="InterPro"/>
</dbReference>
<dbReference type="InterPro" id="IPR005880">
    <property type="entry name" value="Ribosomal_uL2_bac/org-type"/>
</dbReference>
<dbReference type="InterPro" id="IPR012340">
    <property type="entry name" value="NA-bd_OB-fold"/>
</dbReference>
<dbReference type="InterPro" id="IPR014726">
    <property type="entry name" value="Ribosomal_uL2_dom3"/>
</dbReference>
<evidence type="ECO:0000256" key="1">
    <source>
        <dbReference type="ARBA" id="ARBA00005636"/>
    </source>
</evidence>